<accession>A0A8C6KXS1</accession>
<name>A0A8C6KXS1_NOTFU</name>
<evidence type="ECO:0000313" key="2">
    <source>
        <dbReference type="Ensembl" id="ENSNFUP00015012595.1"/>
    </source>
</evidence>
<reference evidence="2" key="2">
    <citation type="submission" date="2025-08" db="UniProtKB">
        <authorList>
            <consortium name="Ensembl"/>
        </authorList>
    </citation>
    <scope>IDENTIFICATION</scope>
</reference>
<dbReference type="AlphaFoldDB" id="A0A8C6KXS1"/>
<keyword evidence="3" id="KW-1185">Reference proteome</keyword>
<proteinExistence type="predicted"/>
<sequence>MAKSSSRIRMPDSFRVNQPTLSKKTWMGSLQQRTAEVALPLPETVGGQHCWPSTHWTSPQLCRAWQAEIKHPDRKVLVVPPPSRRGVISGSHEDGTQPLKRCAARARPPLQISSGVLRECLSSQPNRTHHQPLQLRAGQPASPLQNRSRLLHVGAGSGAAAPSGGSIDEHDE</sequence>
<dbReference type="Proteomes" id="UP000694548">
    <property type="component" value="Chromosome sgr06"/>
</dbReference>
<feature type="region of interest" description="Disordered" evidence="1">
    <location>
        <begin position="77"/>
        <end position="100"/>
    </location>
</feature>
<organism evidence="2 3">
    <name type="scientific">Nothobranchius furzeri</name>
    <name type="common">Turquoise killifish</name>
    <dbReference type="NCBI Taxonomy" id="105023"/>
    <lineage>
        <taxon>Eukaryota</taxon>
        <taxon>Metazoa</taxon>
        <taxon>Chordata</taxon>
        <taxon>Craniata</taxon>
        <taxon>Vertebrata</taxon>
        <taxon>Euteleostomi</taxon>
        <taxon>Actinopterygii</taxon>
        <taxon>Neopterygii</taxon>
        <taxon>Teleostei</taxon>
        <taxon>Neoteleostei</taxon>
        <taxon>Acanthomorphata</taxon>
        <taxon>Ovalentaria</taxon>
        <taxon>Atherinomorphae</taxon>
        <taxon>Cyprinodontiformes</taxon>
        <taxon>Nothobranchiidae</taxon>
        <taxon>Nothobranchius</taxon>
    </lineage>
</organism>
<evidence type="ECO:0000313" key="3">
    <source>
        <dbReference type="Proteomes" id="UP000694548"/>
    </source>
</evidence>
<dbReference type="GeneTree" id="ENSGT00940000177520"/>
<reference evidence="2" key="1">
    <citation type="submission" date="2014-08" db="EMBL/GenBank/DDBJ databases">
        <authorList>
            <person name="Senf B."/>
            <person name="Petzold A."/>
            <person name="Downie B.R."/>
            <person name="Koch P."/>
            <person name="Platzer M."/>
        </authorList>
    </citation>
    <scope>NUCLEOTIDE SEQUENCE [LARGE SCALE GENOMIC DNA]</scope>
    <source>
        <strain evidence="2">GRZ</strain>
    </source>
</reference>
<evidence type="ECO:0000256" key="1">
    <source>
        <dbReference type="SAM" id="MobiDB-lite"/>
    </source>
</evidence>
<dbReference type="Ensembl" id="ENSNFUT00015013226.1">
    <property type="protein sequence ID" value="ENSNFUP00015012595.1"/>
    <property type="gene ID" value="ENSNFUG00015006191.1"/>
</dbReference>
<feature type="region of interest" description="Disordered" evidence="1">
    <location>
        <begin position="124"/>
        <end position="172"/>
    </location>
</feature>
<protein>
    <submittedName>
        <fullName evidence="2">Uncharacterized protein</fullName>
    </submittedName>
</protein>
<reference evidence="2" key="3">
    <citation type="submission" date="2025-09" db="UniProtKB">
        <authorList>
            <consortium name="Ensembl"/>
        </authorList>
    </citation>
    <scope>IDENTIFICATION</scope>
</reference>